<evidence type="ECO:0000256" key="17">
    <source>
        <dbReference type="ARBA" id="ARBA00066015"/>
    </source>
</evidence>
<evidence type="ECO:0000256" key="12">
    <source>
        <dbReference type="ARBA" id="ARBA00023136"/>
    </source>
</evidence>
<evidence type="ECO:0000256" key="8">
    <source>
        <dbReference type="ARBA" id="ARBA00022824"/>
    </source>
</evidence>
<dbReference type="Pfam" id="PF00498">
    <property type="entry name" value="FHA"/>
    <property type="match status" value="1"/>
</dbReference>
<feature type="region of interest" description="Disordered" evidence="20">
    <location>
        <begin position="39"/>
        <end position="60"/>
    </location>
</feature>
<evidence type="ECO:0000256" key="11">
    <source>
        <dbReference type="ARBA" id="ARBA00023128"/>
    </source>
</evidence>
<evidence type="ECO:0000256" key="4">
    <source>
        <dbReference type="ARBA" id="ARBA00022475"/>
    </source>
</evidence>
<dbReference type="PANTHER" id="PTHR15715">
    <property type="entry name" value="CENTROSOMAL PROTEIN OF 170 KDA"/>
    <property type="match status" value="1"/>
</dbReference>
<evidence type="ECO:0000256" key="18">
    <source>
        <dbReference type="ARBA" id="ARBA00074026"/>
    </source>
</evidence>
<dbReference type="InterPro" id="IPR000253">
    <property type="entry name" value="FHA_dom"/>
</dbReference>
<evidence type="ECO:0000256" key="2">
    <source>
        <dbReference type="ARBA" id="ARBA00004304"/>
    </source>
</evidence>
<evidence type="ECO:0000256" key="10">
    <source>
        <dbReference type="ARBA" id="ARBA00023054"/>
    </source>
</evidence>
<comment type="subunit">
    <text evidence="17">Homodimer. Interacts with myosin. Interacts with SIKE1 and both associate with the STRIPAK core complex composed of PP2A catalytic and scaffolding subunits, the striatins (PP2A regulatory subunits), the striatin-associated proteins MOB4, STRIP1 and STRIP2, PDCD10 and members of the STE20 kinases, such as STK24 and STK26. Interacts (via FHA domain) with STK3 (when phosphorylated); the interaction associates STK3 with the STRIPAK complex.</text>
</comment>
<evidence type="ECO:0000256" key="15">
    <source>
        <dbReference type="ARBA" id="ARBA00060409"/>
    </source>
</evidence>
<keyword evidence="7 21" id="KW-0812">Transmembrane</keyword>
<dbReference type="PANTHER" id="PTHR15715:SF37">
    <property type="entry name" value="LD47843P"/>
    <property type="match status" value="1"/>
</dbReference>
<evidence type="ECO:0000256" key="20">
    <source>
        <dbReference type="SAM" id="MobiDB-lite"/>
    </source>
</evidence>
<gene>
    <name evidence="23" type="ORF">XAT740_LOCUS35753</name>
</gene>
<dbReference type="Proteomes" id="UP000663828">
    <property type="component" value="Unassembled WGS sequence"/>
</dbReference>
<feature type="coiled-coil region" evidence="19">
    <location>
        <begin position="300"/>
        <end position="435"/>
    </location>
</feature>
<evidence type="ECO:0000313" key="23">
    <source>
        <dbReference type="EMBL" id="CAF1430623.1"/>
    </source>
</evidence>
<dbReference type="PROSITE" id="PS50006">
    <property type="entry name" value="FHA_DOMAIN"/>
    <property type="match status" value="1"/>
</dbReference>
<evidence type="ECO:0000313" key="24">
    <source>
        <dbReference type="Proteomes" id="UP000663828"/>
    </source>
</evidence>
<dbReference type="GO" id="GO:0042383">
    <property type="term" value="C:sarcolemma"/>
    <property type="evidence" value="ECO:0007669"/>
    <property type="project" value="UniProtKB-SubCell"/>
</dbReference>
<keyword evidence="11" id="KW-0496">Mitochondrion</keyword>
<keyword evidence="12 21" id="KW-0472">Membrane</keyword>
<evidence type="ECO:0000256" key="3">
    <source>
        <dbReference type="ARBA" id="ARBA00004389"/>
    </source>
</evidence>
<reference evidence="23" key="1">
    <citation type="submission" date="2021-02" db="EMBL/GenBank/DDBJ databases">
        <authorList>
            <person name="Nowell W R."/>
        </authorList>
    </citation>
    <scope>NUCLEOTIDE SEQUENCE</scope>
</reference>
<sequence>MDNHSSSSSPTSCFLFENTNGSIYPSDLVLTLMEDGSSPSSLNSSTNTNGSLSPSSSHQSLSILSSNQTSFPCCVFRCRPNSHPFQERCIPLNEAVKIGRAVARLKALPNNAIFDCKVLSRQHAKLWYENGKFLLQDTKSSNGTFVNNQRLGKCNEESLPFEIFSGDIVQFGVDVTENNRKTTHNCIITEVKLYHSDGNEALPRNPTDRSFGQVKEVDINTQSLYQLAQYLQEAMHREQMLEQKLEYLQGVIRDTQQASNEGWQAIIDEDRLLARISSLEDQIRIYHTKHPNEDAPIQEIVQLKQSHTKFEKELKEKLEKAILERADAISRSKSLECSLQMAQNELKRCEEQTEQHKQEIQQLVESLDEQRSRLADFELKYRDSQTRCADLENERQRIQTEFETYYQRMHQLEELQAQQQQKALLNNNAEEIHQNGVNSIETHGRFQVQSTSKELIVNNEHSNNLDENSNPVDDNGSGKPNRSSSSPEEQETNHQRQTIIPTVHTDAVSNYNHKEEEEVEQANNQSNVDNVTNTDEQELATPSSSAIPLVSEVSSVKDTNNENDLKLIEAQNQLELLRENLNATKERLASMEDAHRSEEERHRSLTSEYDSIRDELVQLKQRSTKQTNDNNELIEQQQLELKQLSKSIVSKQSEHNQLLSVYLCFFLSCYLLIFFLFFCLLSW</sequence>
<keyword evidence="6" id="KW-0597">Phosphoprotein</keyword>
<dbReference type="SMART" id="SM00240">
    <property type="entry name" value="FHA"/>
    <property type="match status" value="1"/>
</dbReference>
<evidence type="ECO:0000256" key="14">
    <source>
        <dbReference type="ARBA" id="ARBA00057671"/>
    </source>
</evidence>
<comment type="function">
    <text evidence="14">Associates with the striatin-interacting phosphatase and kinase (STRIPAK) core complex, forming the extended (SIKE1:SLMAP)STRIPAK complex. The (SIKE1:SLMAP)STRIPAK complex dephosphorylates STK3 leading to the inhibition of Hippo signaling and the control of cell growth. May play a role during myoblast fusion.</text>
</comment>
<evidence type="ECO:0000256" key="13">
    <source>
        <dbReference type="ARBA" id="ARBA00023212"/>
    </source>
</evidence>
<keyword evidence="13" id="KW-0206">Cytoskeleton</keyword>
<comment type="subcellular location">
    <subcellularLocation>
        <location evidence="15">Cell membrane</location>
        <location evidence="15">Sarcolemma</location>
        <topology evidence="15">Single-pass type IV membrane protein</topology>
    </subcellularLocation>
    <subcellularLocation>
        <location evidence="1">Cytoplasm</location>
        <location evidence="1">Cytoskeleton</location>
        <location evidence="1">Microtubule organizing center</location>
        <location evidence="1">Centrosome</location>
    </subcellularLocation>
    <subcellularLocation>
        <location evidence="3">Endoplasmic reticulum membrane</location>
        <topology evidence="3">Single-pass membrane protein</topology>
    </subcellularLocation>
    <subcellularLocation>
        <location evidence="2">Mitochondrion membrane</location>
        <topology evidence="2">Single-pass membrane protein</topology>
    </subcellularLocation>
</comment>
<evidence type="ECO:0000256" key="16">
    <source>
        <dbReference type="ARBA" id="ARBA00061687"/>
    </source>
</evidence>
<comment type="caution">
    <text evidence="23">The sequence shown here is derived from an EMBL/GenBank/DDBJ whole genome shotgun (WGS) entry which is preliminary data.</text>
</comment>
<dbReference type="GO" id="GO:0031966">
    <property type="term" value="C:mitochondrial membrane"/>
    <property type="evidence" value="ECO:0007669"/>
    <property type="project" value="UniProtKB-SubCell"/>
</dbReference>
<dbReference type="CDD" id="cd21911">
    <property type="entry name" value="CC1_SLMAP"/>
    <property type="match status" value="1"/>
</dbReference>
<dbReference type="Gene3D" id="2.60.200.20">
    <property type="match status" value="1"/>
</dbReference>
<evidence type="ECO:0000256" key="5">
    <source>
        <dbReference type="ARBA" id="ARBA00022490"/>
    </source>
</evidence>
<evidence type="ECO:0000256" key="6">
    <source>
        <dbReference type="ARBA" id="ARBA00022553"/>
    </source>
</evidence>
<dbReference type="InterPro" id="IPR008984">
    <property type="entry name" value="SMAD_FHA_dom_sf"/>
</dbReference>
<evidence type="ECO:0000256" key="7">
    <source>
        <dbReference type="ARBA" id="ARBA00022692"/>
    </source>
</evidence>
<dbReference type="EMBL" id="CAJNOR010003611">
    <property type="protein sequence ID" value="CAF1430623.1"/>
    <property type="molecule type" value="Genomic_DNA"/>
</dbReference>
<keyword evidence="24" id="KW-1185">Reference proteome</keyword>
<dbReference type="SUPFAM" id="SSF49879">
    <property type="entry name" value="SMAD/FHA domain"/>
    <property type="match status" value="1"/>
</dbReference>
<evidence type="ECO:0000259" key="22">
    <source>
        <dbReference type="PROSITE" id="PS50006"/>
    </source>
</evidence>
<feature type="region of interest" description="Disordered" evidence="20">
    <location>
        <begin position="461"/>
        <end position="504"/>
    </location>
</feature>
<keyword evidence="4" id="KW-1003">Cell membrane</keyword>
<accession>A0A815N8M2</accession>
<evidence type="ECO:0000256" key="9">
    <source>
        <dbReference type="ARBA" id="ARBA00022989"/>
    </source>
</evidence>
<name>A0A815N8M2_ADIRI</name>
<organism evidence="23 24">
    <name type="scientific">Adineta ricciae</name>
    <name type="common">Rotifer</name>
    <dbReference type="NCBI Taxonomy" id="249248"/>
    <lineage>
        <taxon>Eukaryota</taxon>
        <taxon>Metazoa</taxon>
        <taxon>Spiralia</taxon>
        <taxon>Gnathifera</taxon>
        <taxon>Rotifera</taxon>
        <taxon>Eurotatoria</taxon>
        <taxon>Bdelloidea</taxon>
        <taxon>Adinetida</taxon>
        <taxon>Adinetidae</taxon>
        <taxon>Adineta</taxon>
    </lineage>
</organism>
<feature type="compositionally biased region" description="Polar residues" evidence="20">
    <location>
        <begin position="461"/>
        <end position="487"/>
    </location>
</feature>
<dbReference type="InterPro" id="IPR051176">
    <property type="entry name" value="Cent_Immune-Sig_Mod"/>
</dbReference>
<evidence type="ECO:0000256" key="1">
    <source>
        <dbReference type="ARBA" id="ARBA00004300"/>
    </source>
</evidence>
<keyword evidence="8" id="KW-0256">Endoplasmic reticulum</keyword>
<proteinExistence type="inferred from homology"/>
<dbReference type="AlphaFoldDB" id="A0A815N8M2"/>
<protein>
    <recommendedName>
        <fullName evidence="18">Sarcolemmal membrane-associated protein</fullName>
    </recommendedName>
</protein>
<dbReference type="GO" id="GO:0005813">
    <property type="term" value="C:centrosome"/>
    <property type="evidence" value="ECO:0007669"/>
    <property type="project" value="UniProtKB-SubCell"/>
</dbReference>
<keyword evidence="5" id="KW-0963">Cytoplasm</keyword>
<dbReference type="GO" id="GO:0005789">
    <property type="term" value="C:endoplasmic reticulum membrane"/>
    <property type="evidence" value="ECO:0007669"/>
    <property type="project" value="UniProtKB-SubCell"/>
</dbReference>
<feature type="coiled-coil region" evidence="19">
    <location>
        <begin position="560"/>
        <end position="654"/>
    </location>
</feature>
<feature type="domain" description="FHA" evidence="22">
    <location>
        <begin position="96"/>
        <end position="151"/>
    </location>
</feature>
<evidence type="ECO:0000256" key="19">
    <source>
        <dbReference type="SAM" id="Coils"/>
    </source>
</evidence>
<dbReference type="FunFam" id="2.60.200.20:FF:000003">
    <property type="entry name" value="sarcolemmal membrane-associated protein isoform X2"/>
    <property type="match status" value="1"/>
</dbReference>
<evidence type="ECO:0000256" key="21">
    <source>
        <dbReference type="SAM" id="Phobius"/>
    </source>
</evidence>
<feature type="transmembrane region" description="Helical" evidence="21">
    <location>
        <begin position="659"/>
        <end position="681"/>
    </location>
</feature>
<keyword evidence="10 19" id="KW-0175">Coiled coil</keyword>
<dbReference type="CDD" id="cd22679">
    <property type="entry name" value="FHA_SLMAP"/>
    <property type="match status" value="1"/>
</dbReference>
<comment type="similarity">
    <text evidence="16">Belongs to the SLMAP family.</text>
</comment>
<keyword evidence="9 21" id="KW-1133">Transmembrane helix</keyword>